<comment type="similarity">
    <text evidence="1">Belongs to the peptidase M20A family.</text>
</comment>
<feature type="compositionally biased region" description="Basic residues" evidence="2">
    <location>
        <begin position="127"/>
        <end position="138"/>
    </location>
</feature>
<keyword evidence="6" id="KW-1185">Reference proteome</keyword>
<name>A0A9W8KBU4_9AGAR</name>
<evidence type="ECO:0000256" key="2">
    <source>
        <dbReference type="SAM" id="MobiDB-lite"/>
    </source>
</evidence>
<feature type="region of interest" description="Disordered" evidence="2">
    <location>
        <begin position="125"/>
        <end position="145"/>
    </location>
</feature>
<dbReference type="EMBL" id="JANKHO010000189">
    <property type="protein sequence ID" value="KAJ3513607.1"/>
    <property type="molecule type" value="Genomic_DNA"/>
</dbReference>
<feature type="region of interest" description="Disordered" evidence="2">
    <location>
        <begin position="1"/>
        <end position="98"/>
    </location>
</feature>
<sequence length="689" mass="74365">MIVEQPAGSMQSFVADSKTRKVELEYQPRDRPPAYSDAGGSVIQRRLQPPALPPRHAGPSSTTIASRSTATTREDYGPRSPRLPPKDDKLRGHSPRPTVDQVHIFERKEDIKGTYFVDPTIPALDKSHRKKGRSRHPPPHASFRSRRGDVTLDLATTGNVQQAPKANVNVSSLSGEIKINLLPVSPISPRIGLDACSRTGNVILFLPQGFSGVVHLSTRSGELDILPGLADVVKFVKRTEKEIIFMIDDHRNKLDTQDNSREASFCQLESRSGKLVVGLKNRWNIEEGPPTYSPKATSSDPKDVATVIEGSIDSLSSSLRSLSVKIHEHPELMLEEKYAHDLLSTFMATHGFQVTRNNLGLETAWRAEYSQGTGGRVIGINSEMDALRGMGHACGHNLIAISGVGVAIALKAALQARNDVSGKVVLLGTPAEESGGGKVILLERGAYDEMDVCIMSHPAPGVPHSSSVGSSNAMQSMTVEYFGQSAHAGAAPWDGTNALDAAFLAYSGISMLRQQMRPDHRVHGVVEGKNWSPNVIPDYSKMTWLARAPTYAELGVFVKRVQNCLQAAALATGCRINLEVAPPYFDLRQNPVLAQAFADIVGSRYNVATFPDGTSASTDFGNVSYAIPTEPQGGNHTPAFARAAISEAAHEATLTIAKGLALMGYRVLSDAEFFSKVKASFDQGKAPSL</sequence>
<reference evidence="5" key="1">
    <citation type="submission" date="2022-07" db="EMBL/GenBank/DDBJ databases">
        <title>Genome Sequence of Agrocybe chaxingu.</title>
        <authorList>
            <person name="Buettner E."/>
        </authorList>
    </citation>
    <scope>NUCLEOTIDE SEQUENCE</scope>
    <source>
        <strain evidence="5">MP-N11</strain>
    </source>
</reference>
<dbReference type="Pfam" id="PF01546">
    <property type="entry name" value="Peptidase_M20"/>
    <property type="match status" value="1"/>
</dbReference>
<evidence type="ECO:0000256" key="1">
    <source>
        <dbReference type="ARBA" id="ARBA00006247"/>
    </source>
</evidence>
<protein>
    <recommendedName>
        <fullName evidence="7">Peptidase M20 dimerisation domain-containing protein</fullName>
    </recommendedName>
</protein>
<dbReference type="GO" id="GO:0016805">
    <property type="term" value="F:dipeptidase activity"/>
    <property type="evidence" value="ECO:0007669"/>
    <property type="project" value="TreeGrafter"/>
</dbReference>
<dbReference type="Proteomes" id="UP001148786">
    <property type="component" value="Unassembled WGS sequence"/>
</dbReference>
<evidence type="ECO:0000313" key="6">
    <source>
        <dbReference type="Proteomes" id="UP001148786"/>
    </source>
</evidence>
<dbReference type="PANTHER" id="PTHR30575">
    <property type="entry name" value="PEPTIDASE M20"/>
    <property type="match status" value="1"/>
</dbReference>
<evidence type="ECO:0000259" key="3">
    <source>
        <dbReference type="Pfam" id="PF07687"/>
    </source>
</evidence>
<dbReference type="FunFam" id="3.30.70.360:FF:000004">
    <property type="entry name" value="Peptidase M20 domain-containing protein 2"/>
    <property type="match status" value="1"/>
</dbReference>
<comment type="caution">
    <text evidence="5">The sequence shown here is derived from an EMBL/GenBank/DDBJ whole genome shotgun (WGS) entry which is preliminary data.</text>
</comment>
<accession>A0A9W8KBU4</accession>
<dbReference type="InterPro" id="IPR017439">
    <property type="entry name" value="Amidohydrolase"/>
</dbReference>
<dbReference type="InterPro" id="IPR011650">
    <property type="entry name" value="Peptidase_M20_dimer"/>
</dbReference>
<dbReference type="SUPFAM" id="SSF55031">
    <property type="entry name" value="Bacterial exopeptidase dimerisation domain"/>
    <property type="match status" value="1"/>
</dbReference>
<feature type="domain" description="Peptidase M20 dimerisation" evidence="3">
    <location>
        <begin position="476"/>
        <end position="569"/>
    </location>
</feature>
<evidence type="ECO:0000313" key="5">
    <source>
        <dbReference type="EMBL" id="KAJ3513607.1"/>
    </source>
</evidence>
<dbReference type="Pfam" id="PF07687">
    <property type="entry name" value="M20_dimer"/>
    <property type="match status" value="1"/>
</dbReference>
<dbReference type="NCBIfam" id="TIGR01891">
    <property type="entry name" value="amidohydrolases"/>
    <property type="match status" value="1"/>
</dbReference>
<gene>
    <name evidence="5" type="ORF">NLJ89_g2854</name>
</gene>
<dbReference type="InterPro" id="IPR002933">
    <property type="entry name" value="Peptidase_M20"/>
</dbReference>
<dbReference type="Gene3D" id="3.30.70.360">
    <property type="match status" value="1"/>
</dbReference>
<evidence type="ECO:0000259" key="4">
    <source>
        <dbReference type="Pfam" id="PF24016"/>
    </source>
</evidence>
<organism evidence="5 6">
    <name type="scientific">Agrocybe chaxingu</name>
    <dbReference type="NCBI Taxonomy" id="84603"/>
    <lineage>
        <taxon>Eukaryota</taxon>
        <taxon>Fungi</taxon>
        <taxon>Dikarya</taxon>
        <taxon>Basidiomycota</taxon>
        <taxon>Agaricomycotina</taxon>
        <taxon>Agaricomycetes</taxon>
        <taxon>Agaricomycetidae</taxon>
        <taxon>Agaricales</taxon>
        <taxon>Agaricineae</taxon>
        <taxon>Strophariaceae</taxon>
        <taxon>Agrocybe</taxon>
    </lineage>
</organism>
<proteinExistence type="inferred from homology"/>
<feature type="compositionally biased region" description="Low complexity" evidence="2">
    <location>
        <begin position="60"/>
        <end position="71"/>
    </location>
</feature>
<feature type="compositionally biased region" description="Basic and acidic residues" evidence="2">
    <location>
        <begin position="17"/>
        <end position="32"/>
    </location>
</feature>
<feature type="domain" description="DUF7330" evidence="4">
    <location>
        <begin position="102"/>
        <end position="277"/>
    </location>
</feature>
<dbReference type="InterPro" id="IPR052030">
    <property type="entry name" value="Peptidase_M20/M20A_hydrolases"/>
</dbReference>
<dbReference type="InterPro" id="IPR055754">
    <property type="entry name" value="DUF7330"/>
</dbReference>
<dbReference type="OrthoDB" id="6119954at2759"/>
<dbReference type="Gene3D" id="3.40.630.10">
    <property type="entry name" value="Zn peptidases"/>
    <property type="match status" value="1"/>
</dbReference>
<dbReference type="CDD" id="cd05672">
    <property type="entry name" value="M20_ACY1L2-like"/>
    <property type="match status" value="1"/>
</dbReference>
<dbReference type="PANTHER" id="PTHR30575:SF0">
    <property type="entry name" value="XAA-ARG DIPEPTIDASE"/>
    <property type="match status" value="1"/>
</dbReference>
<dbReference type="SUPFAM" id="SSF53187">
    <property type="entry name" value="Zn-dependent exopeptidases"/>
    <property type="match status" value="1"/>
</dbReference>
<evidence type="ECO:0008006" key="7">
    <source>
        <dbReference type="Google" id="ProtNLM"/>
    </source>
</evidence>
<dbReference type="Pfam" id="PF24016">
    <property type="entry name" value="DUF7330"/>
    <property type="match status" value="1"/>
</dbReference>
<dbReference type="InterPro" id="IPR036264">
    <property type="entry name" value="Bact_exopeptidase_dim_dom"/>
</dbReference>
<dbReference type="AlphaFoldDB" id="A0A9W8KBU4"/>